<proteinExistence type="predicted"/>
<reference evidence="1 2" key="1">
    <citation type="submission" date="2019-04" db="EMBL/GenBank/DDBJ databases">
        <authorList>
            <consortium name="GenomeTrakr network: Whole genome sequencing for foodborne pathogen traceback"/>
        </authorList>
    </citation>
    <scope>NUCLEOTIDE SEQUENCE [LARGE SCALE GENOMIC DNA]</scope>
    <source>
        <strain evidence="1 2">CFSAN004300</strain>
    </source>
</reference>
<evidence type="ECO:0000313" key="1">
    <source>
        <dbReference type="EMBL" id="EAG6991456.1"/>
    </source>
</evidence>
<protein>
    <submittedName>
        <fullName evidence="1">Uncharacterized protein</fullName>
    </submittedName>
</protein>
<sequence length="87" mass="10198">MTKTIDKLCAKMMQQDSKKKLDAKLEQTFYSLLDNDMKVMYDRINEQKSDVHFAKSAKSYMQGFRLGMQIAMDSVANRKENEDELCF</sequence>
<comment type="caution">
    <text evidence="1">The sequence shown here is derived from an EMBL/GenBank/DDBJ whole genome shotgun (WGS) entry which is preliminary data.</text>
</comment>
<dbReference type="RefSeq" id="WP_046670770.1">
    <property type="nucleotide sequence ID" value="NZ_CP168867.1"/>
</dbReference>
<dbReference type="AlphaFoldDB" id="A0A9P1ZRQ8"/>
<dbReference type="EMBL" id="AABDGJ010000011">
    <property type="protein sequence ID" value="EAG6991456.1"/>
    <property type="molecule type" value="Genomic_DNA"/>
</dbReference>
<organism evidence="1 2">
    <name type="scientific">Listeria monocytogenes</name>
    <dbReference type="NCBI Taxonomy" id="1639"/>
    <lineage>
        <taxon>Bacteria</taxon>
        <taxon>Bacillati</taxon>
        <taxon>Bacillota</taxon>
        <taxon>Bacilli</taxon>
        <taxon>Bacillales</taxon>
        <taxon>Listeriaceae</taxon>
        <taxon>Listeria</taxon>
    </lineage>
</organism>
<name>A0A9P1ZRQ8_LISMN</name>
<gene>
    <name evidence="1" type="ORF">AB917_12745</name>
</gene>
<dbReference type="Proteomes" id="UP000548278">
    <property type="component" value="Unassembled WGS sequence"/>
</dbReference>
<accession>A0A9P1ZRQ8</accession>
<evidence type="ECO:0000313" key="2">
    <source>
        <dbReference type="Proteomes" id="UP000548278"/>
    </source>
</evidence>